<dbReference type="InterPro" id="IPR046373">
    <property type="entry name" value="Acyl-CoA_Oxase/DH_mid-dom_sf"/>
</dbReference>
<dbReference type="InterPro" id="IPR009100">
    <property type="entry name" value="AcylCoA_DH/oxidase_NM_dom_sf"/>
</dbReference>
<dbReference type="Gene3D" id="2.40.110.10">
    <property type="entry name" value="Butyryl-CoA Dehydrogenase, subunit A, domain 2"/>
    <property type="match status" value="1"/>
</dbReference>
<dbReference type="RefSeq" id="WP_241240096.1">
    <property type="nucleotide sequence ID" value="NZ_CP031423.1"/>
</dbReference>
<dbReference type="Gene3D" id="1.20.140.10">
    <property type="entry name" value="Butyryl-CoA Dehydrogenase, subunit A, domain 3"/>
    <property type="match status" value="1"/>
</dbReference>
<dbReference type="GO" id="GO:0005737">
    <property type="term" value="C:cytoplasm"/>
    <property type="evidence" value="ECO:0007669"/>
    <property type="project" value="TreeGrafter"/>
</dbReference>
<dbReference type="SUPFAM" id="SSF47203">
    <property type="entry name" value="Acyl-CoA dehydrogenase C-terminal domain-like"/>
    <property type="match status" value="1"/>
</dbReference>
<protein>
    <recommendedName>
        <fullName evidence="4">Acyl-CoA dehydrogenase</fullName>
    </recommendedName>
</protein>
<dbReference type="GO" id="GO:0033539">
    <property type="term" value="P:fatty acid beta-oxidation using acyl-CoA dehydrogenase"/>
    <property type="evidence" value="ECO:0007669"/>
    <property type="project" value="TreeGrafter"/>
</dbReference>
<name>A0A3S9WB18_9MICO</name>
<dbReference type="PANTHER" id="PTHR48083">
    <property type="entry name" value="MEDIUM-CHAIN SPECIFIC ACYL-COA DEHYDROGENASE, MITOCHONDRIAL-RELATED"/>
    <property type="match status" value="1"/>
</dbReference>
<proteinExistence type="predicted"/>
<dbReference type="EMBL" id="CP031423">
    <property type="protein sequence ID" value="AZS37261.1"/>
    <property type="molecule type" value="Genomic_DNA"/>
</dbReference>
<organism evidence="2 3">
    <name type="scientific">Microbacterium lemovicicum</name>
    <dbReference type="NCBI Taxonomy" id="1072463"/>
    <lineage>
        <taxon>Bacteria</taxon>
        <taxon>Bacillati</taxon>
        <taxon>Actinomycetota</taxon>
        <taxon>Actinomycetes</taxon>
        <taxon>Micrococcales</taxon>
        <taxon>Microbacteriaceae</taxon>
        <taxon>Microbacterium</taxon>
    </lineage>
</organism>
<dbReference type="KEGG" id="mlv:CVS47_01895"/>
<dbReference type="GO" id="GO:0003995">
    <property type="term" value="F:acyl-CoA dehydrogenase activity"/>
    <property type="evidence" value="ECO:0007669"/>
    <property type="project" value="TreeGrafter"/>
</dbReference>
<dbReference type="InterPro" id="IPR036250">
    <property type="entry name" value="AcylCo_DH-like_C"/>
</dbReference>
<dbReference type="AlphaFoldDB" id="A0A3S9WB18"/>
<evidence type="ECO:0000313" key="3">
    <source>
        <dbReference type="Proteomes" id="UP000276888"/>
    </source>
</evidence>
<gene>
    <name evidence="2" type="ORF">CVS47_01895</name>
</gene>
<reference evidence="2 3" key="1">
    <citation type="submission" date="2018-08" db="EMBL/GenBank/DDBJ databases">
        <title>Microbacterium lemovicicum sp. nov., a bacterium isolated from a natural uranium-rich soil.</title>
        <authorList>
            <person name="ORTET P."/>
        </authorList>
    </citation>
    <scope>NUCLEOTIDE SEQUENCE [LARGE SCALE GENOMIC DNA]</scope>
    <source>
        <strain evidence="2 3">Viu22</strain>
    </source>
</reference>
<dbReference type="InterPro" id="IPR050741">
    <property type="entry name" value="Acyl-CoA_dehydrogenase"/>
</dbReference>
<dbReference type="SUPFAM" id="SSF56645">
    <property type="entry name" value="Acyl-CoA dehydrogenase NM domain-like"/>
    <property type="match status" value="1"/>
</dbReference>
<accession>A0A3S9WB18</accession>
<evidence type="ECO:0000313" key="2">
    <source>
        <dbReference type="EMBL" id="AZS37261.1"/>
    </source>
</evidence>
<evidence type="ECO:0000256" key="1">
    <source>
        <dbReference type="ARBA" id="ARBA00023002"/>
    </source>
</evidence>
<sequence length="354" mass="36607">MTASPIDEPAGLRASGVLSPSASSVRRSAAAEPGFGRDVDATLRWAATVGGRIAAEESVAAVWETLAVVASRDVAAARILEPHVDALRILHEAAQQGIAGPADVPDAATWGVFAAEGSGMRVTARRDGDRWRLDGTKPWCSLAGRLSHALVTAWVDDDDSRGLFAVSLGDAGVHAHGGPWHSHGFPDIVSAPVDFDDVPAAAIGDPGWYLARPGFARGGMGVAACWWGGASALLTPLCTAAAADRADQLSLVHLGRADAALWAARAVLVEAADVIDGGAEVDERLLAARVRATVSEAAQLALDEADEALGPLPLVADAAHARRTADLRIYLRQQHGARDVAGIGRRVVAAAEGR</sequence>
<keyword evidence="1" id="KW-0560">Oxidoreductase</keyword>
<dbReference type="PANTHER" id="PTHR48083:SF37">
    <property type="entry name" value="DEHYDROGENASE, PUTATIVE-RELATED"/>
    <property type="match status" value="1"/>
</dbReference>
<dbReference type="Proteomes" id="UP000276888">
    <property type="component" value="Chromosome"/>
</dbReference>
<keyword evidence="3" id="KW-1185">Reference proteome</keyword>
<evidence type="ECO:0008006" key="4">
    <source>
        <dbReference type="Google" id="ProtNLM"/>
    </source>
</evidence>